<keyword evidence="5 9" id="KW-0479">Metal-binding</keyword>
<dbReference type="Pfam" id="PF25487">
    <property type="entry name" value="ETR1_N"/>
    <property type="match status" value="1"/>
</dbReference>
<keyword evidence="9" id="KW-0186">Copper</keyword>
<dbReference type="Pfam" id="PF01590">
    <property type="entry name" value="GAF"/>
    <property type="match status" value="1"/>
</dbReference>
<sequence>MARDAMAAAEAVLVPLVRRCGGCDSREDGSVEAMLQWQKVSDMLIAASLLSIPLELFYFATRDALAPLRRALLQLGTFVVLCGVTHLLNVVAYDHPGSRRVLAALTAVKALGVLASAAAAVSLPVFFPRVLRIKAREDLLRAKALRLDRDLSAVRRRQATAWRVVRALHIRDSVDACTIRRTTVLQLAAALDLHNCAVWMPMPGCGARDGVLHLVHQLLPVPDTDADQVFDGRTRAVSVRDPDVADVMASKEAKVLRPGSVLAVASGGGQPPAGAAAAIRLPILRVANASDGGGGNGDTSGLTSHAILVLILPANPNDHHRSHAGWSNQDLEIVESVADQVAVALSHAAALEDSELIRQQLAEQQGALLQARHDLASATEATNAAHGAMRDAVRRATHPVVGLLSVMQQEAAAMRPEQRRAVDALARTSALSSALMDADAMERLLLWTTAAAAADSAAARDHPPPPPSSPRQLVARRPFELRALIRNVAGVAGCLAGCRGIGFSHQTEATALPEWVVGDDRRVFHLLLHMVDALLSKCPRRHVAGRVFSFSVCGCNDIVGDDQDWIAVPARYNFSGGNHVFVKFQVALRRAPESDLAESLPASHRRPPRNPGPARSDVQLSVAMCKKIVQMMNGNMWSASDSEGNEETMTLILRFQLQQSLNPLAPGSGTYRMGASSSTIIPQHNFNGLRILLADSDAMSLEVTRKLLERLGCQVVPVSSGLACLTVLGSAVEPSFQLVVLDLDSHGGGAGTAGAAINGVEVAVRIRELSNTCWLLLVLVVALAGSSADDGGVRDVFRRAGVNGVIQKPITLPALGAELQRVLQN</sequence>
<evidence type="ECO:0000256" key="3">
    <source>
        <dbReference type="ARBA" id="ARBA00022553"/>
    </source>
</evidence>
<dbReference type="PANTHER" id="PTHR24423">
    <property type="entry name" value="TWO-COMPONENT SENSOR HISTIDINE KINASE"/>
    <property type="match status" value="1"/>
</dbReference>
<evidence type="ECO:0000256" key="13">
    <source>
        <dbReference type="SAM" id="MobiDB-lite"/>
    </source>
</evidence>
<evidence type="ECO:0000256" key="6">
    <source>
        <dbReference type="ARBA" id="ARBA00022741"/>
    </source>
</evidence>
<keyword evidence="17" id="KW-1185">Reference proteome</keyword>
<keyword evidence="14" id="KW-0812">Transmembrane</keyword>
<dbReference type="GO" id="GO:0005789">
    <property type="term" value="C:endoplasmic reticulum membrane"/>
    <property type="evidence" value="ECO:0007669"/>
    <property type="project" value="InterPro"/>
</dbReference>
<dbReference type="EMBL" id="RWGY01000011">
    <property type="protein sequence ID" value="TVU33056.1"/>
    <property type="molecule type" value="Genomic_DNA"/>
</dbReference>
<dbReference type="GO" id="GO:0038199">
    <property type="term" value="F:ethylene receptor activity"/>
    <property type="evidence" value="ECO:0007669"/>
    <property type="project" value="InterPro"/>
</dbReference>
<evidence type="ECO:0000256" key="11">
    <source>
        <dbReference type="PIRSR" id="PIRSR026389-4"/>
    </source>
</evidence>
<evidence type="ECO:0000256" key="5">
    <source>
        <dbReference type="ARBA" id="ARBA00022723"/>
    </source>
</evidence>
<dbReference type="PANTHER" id="PTHR24423:SF618">
    <property type="entry name" value="ETHYLENE RECEPTOR 4"/>
    <property type="match status" value="1"/>
</dbReference>
<reference evidence="16 17" key="1">
    <citation type="journal article" date="2019" name="Sci. Rep.">
        <title>A high-quality genome of Eragrostis curvula grass provides insights into Poaceae evolution and supports new strategies to enhance forage quality.</title>
        <authorList>
            <person name="Carballo J."/>
            <person name="Santos B.A.C.M."/>
            <person name="Zappacosta D."/>
            <person name="Garbus I."/>
            <person name="Selva J.P."/>
            <person name="Gallo C.A."/>
            <person name="Diaz A."/>
            <person name="Albertini E."/>
            <person name="Caccamo M."/>
            <person name="Echenique V."/>
        </authorList>
    </citation>
    <scope>NUCLEOTIDE SEQUENCE [LARGE SCALE GENOMIC DNA]</scope>
    <source>
        <strain evidence="17">cv. Victoria</strain>
        <tissue evidence="16">Leaf</tissue>
    </source>
</reference>
<feature type="modified residue" description="4-aspartylphosphate" evidence="12">
    <location>
        <position position="742"/>
    </location>
</feature>
<feature type="region of interest" description="Disordered" evidence="13">
    <location>
        <begin position="596"/>
        <end position="616"/>
    </location>
</feature>
<organism evidence="16 17">
    <name type="scientific">Eragrostis curvula</name>
    <name type="common">weeping love grass</name>
    <dbReference type="NCBI Taxonomy" id="38414"/>
    <lineage>
        <taxon>Eukaryota</taxon>
        <taxon>Viridiplantae</taxon>
        <taxon>Streptophyta</taxon>
        <taxon>Embryophyta</taxon>
        <taxon>Tracheophyta</taxon>
        <taxon>Spermatophyta</taxon>
        <taxon>Magnoliopsida</taxon>
        <taxon>Liliopsida</taxon>
        <taxon>Poales</taxon>
        <taxon>Poaceae</taxon>
        <taxon>PACMAD clade</taxon>
        <taxon>Chloridoideae</taxon>
        <taxon>Eragrostideae</taxon>
        <taxon>Eragrostidinae</taxon>
        <taxon>Eragrostis</taxon>
    </lineage>
</organism>
<evidence type="ECO:0000256" key="9">
    <source>
        <dbReference type="PIRSR" id="PIRSR026389-2"/>
    </source>
</evidence>
<feature type="transmembrane region" description="Helical" evidence="14">
    <location>
        <begin position="43"/>
        <end position="60"/>
    </location>
</feature>
<dbReference type="GO" id="GO:0005524">
    <property type="term" value="F:ATP binding"/>
    <property type="evidence" value="ECO:0007669"/>
    <property type="project" value="UniProtKB-KW"/>
</dbReference>
<dbReference type="SUPFAM" id="SSF52172">
    <property type="entry name" value="CheY-like"/>
    <property type="match status" value="1"/>
</dbReference>
<dbReference type="GO" id="GO:0051740">
    <property type="term" value="F:ethylene binding"/>
    <property type="evidence" value="ECO:0007669"/>
    <property type="project" value="InterPro"/>
</dbReference>
<dbReference type="PROSITE" id="PS50110">
    <property type="entry name" value="RESPONSE_REGULATORY"/>
    <property type="match status" value="1"/>
</dbReference>
<keyword evidence="8" id="KW-0067">ATP-binding</keyword>
<evidence type="ECO:0000256" key="8">
    <source>
        <dbReference type="ARBA" id="ARBA00022840"/>
    </source>
</evidence>
<accession>A0A5J9VAT0</accession>
<dbReference type="InterPro" id="IPR014525">
    <property type="entry name" value="ETR"/>
</dbReference>
<proteinExistence type="predicted"/>
<dbReference type="SMART" id="SM00448">
    <property type="entry name" value="REC"/>
    <property type="match status" value="1"/>
</dbReference>
<evidence type="ECO:0000313" key="16">
    <source>
        <dbReference type="EMBL" id="TVU33056.1"/>
    </source>
</evidence>
<feature type="disulfide bond" description="Interchain" evidence="10">
    <location>
        <position position="23"/>
    </location>
</feature>
<dbReference type="InterPro" id="IPR003018">
    <property type="entry name" value="GAF"/>
</dbReference>
<dbReference type="Gene3D" id="3.40.50.2300">
    <property type="match status" value="1"/>
</dbReference>
<evidence type="ECO:0000256" key="4">
    <source>
        <dbReference type="ARBA" id="ARBA00022679"/>
    </source>
</evidence>
<dbReference type="EC" id="2.7.13.3" evidence="2"/>
<evidence type="ECO:0000256" key="14">
    <source>
        <dbReference type="SAM" id="Phobius"/>
    </source>
</evidence>
<evidence type="ECO:0000256" key="12">
    <source>
        <dbReference type="PROSITE-ProRule" id="PRU00169"/>
    </source>
</evidence>
<dbReference type="InterPro" id="IPR011006">
    <property type="entry name" value="CheY-like_superfamily"/>
</dbReference>
<keyword evidence="10" id="KW-1015">Disulfide bond</keyword>
<evidence type="ECO:0000313" key="17">
    <source>
        <dbReference type="Proteomes" id="UP000324897"/>
    </source>
</evidence>
<keyword evidence="14" id="KW-0472">Membrane</keyword>
<keyword evidence="7" id="KW-0418">Kinase</keyword>
<comment type="caution">
    <text evidence="16">The sequence shown here is derived from an EMBL/GenBank/DDBJ whole genome shotgun (WGS) entry which is preliminary data.</text>
</comment>
<dbReference type="Gramene" id="TVU33056">
    <property type="protein sequence ID" value="TVU33056"/>
    <property type="gene ID" value="EJB05_24837"/>
</dbReference>
<dbReference type="OrthoDB" id="668706at2759"/>
<comment type="cofactor">
    <cofactor evidence="9">
        <name>Cu cation</name>
        <dbReference type="ChEBI" id="CHEBI:23378"/>
    </cofactor>
    <text evidence="9">Binds 1 copper ion per dimer.</text>
</comment>
<feature type="domain" description="Response regulatory" evidence="15">
    <location>
        <begin position="690"/>
        <end position="823"/>
    </location>
</feature>
<dbReference type="InterPro" id="IPR001789">
    <property type="entry name" value="Sig_transdc_resp-reg_receiver"/>
</dbReference>
<protein>
    <recommendedName>
        <fullName evidence="2">histidine kinase</fullName>
        <ecNumber evidence="2">2.7.13.3</ecNumber>
    </recommendedName>
</protein>
<dbReference type="AlphaFoldDB" id="A0A5J9VAT0"/>
<feature type="binding site" evidence="9">
    <location>
        <position position="82"/>
    </location>
    <ligand>
        <name>Cu cation</name>
        <dbReference type="ChEBI" id="CHEBI:23378"/>
    </ligand>
</feature>
<dbReference type="GO" id="GO:0046872">
    <property type="term" value="F:metal ion binding"/>
    <property type="evidence" value="ECO:0007669"/>
    <property type="project" value="UniProtKB-KW"/>
</dbReference>
<dbReference type="InterPro" id="IPR058544">
    <property type="entry name" value="ETR1_N"/>
</dbReference>
<gene>
    <name evidence="16" type="ORF">EJB05_24837</name>
</gene>
<keyword evidence="14" id="KW-1133">Transmembrane helix</keyword>
<feature type="non-terminal residue" evidence="16">
    <location>
        <position position="1"/>
    </location>
</feature>
<evidence type="ECO:0000256" key="7">
    <source>
        <dbReference type="ARBA" id="ARBA00022777"/>
    </source>
</evidence>
<keyword evidence="6" id="KW-0547">Nucleotide-binding</keyword>
<dbReference type="PIRSF" id="PIRSF026389">
    <property type="entry name" value="Ethyln_sen_HK"/>
    <property type="match status" value="1"/>
</dbReference>
<keyword evidence="4" id="KW-0808">Transferase</keyword>
<evidence type="ECO:0000256" key="1">
    <source>
        <dbReference type="ARBA" id="ARBA00000085"/>
    </source>
</evidence>
<keyword evidence="3 12" id="KW-0597">Phosphoprotein</keyword>
<evidence type="ECO:0000256" key="10">
    <source>
        <dbReference type="PIRSR" id="PIRSR026389-3"/>
    </source>
</evidence>
<evidence type="ECO:0000259" key="15">
    <source>
        <dbReference type="PROSITE" id="PS50110"/>
    </source>
</evidence>
<feature type="transmembrane region" description="Helical" evidence="14">
    <location>
        <begin position="104"/>
        <end position="127"/>
    </location>
</feature>
<name>A0A5J9VAT0_9POAL</name>
<feature type="transmembrane region" description="Helical" evidence="14">
    <location>
        <begin position="72"/>
        <end position="92"/>
    </location>
</feature>
<comment type="catalytic activity">
    <reaction evidence="1">
        <text>ATP + protein L-histidine = ADP + protein N-phospho-L-histidine.</text>
        <dbReference type="EC" id="2.7.13.3"/>
    </reaction>
</comment>
<feature type="cross-link" description="Glycyl lysine isopeptide (Lys-Gly) (interchain with G-Cter in ubiquitin)" evidence="11">
    <location>
        <position position="808"/>
    </location>
</feature>
<feature type="binding site" evidence="9">
    <location>
        <position position="86"/>
    </location>
    <ligand>
        <name>Cu cation</name>
        <dbReference type="ChEBI" id="CHEBI:23378"/>
    </ligand>
</feature>
<evidence type="ECO:0000256" key="2">
    <source>
        <dbReference type="ARBA" id="ARBA00012438"/>
    </source>
</evidence>
<dbReference type="Proteomes" id="UP000324897">
    <property type="component" value="Chromosome 1"/>
</dbReference>
<dbReference type="GO" id="GO:0004673">
    <property type="term" value="F:protein histidine kinase activity"/>
    <property type="evidence" value="ECO:0007669"/>
    <property type="project" value="UniProtKB-EC"/>
</dbReference>